<evidence type="ECO:0000313" key="14">
    <source>
        <dbReference type="EMBL" id="MDE1463151.1"/>
    </source>
</evidence>
<comment type="caution">
    <text evidence="14">The sequence shown here is derived from an EMBL/GenBank/DDBJ whole genome shotgun (WGS) entry which is preliminary data.</text>
</comment>
<dbReference type="NCBIfam" id="TIGR01498">
    <property type="entry name" value="folK"/>
    <property type="match status" value="1"/>
</dbReference>
<comment type="pathway">
    <text evidence="1">Cofactor biosynthesis; tetrahydrofolate biosynthesis; 2-amino-4-hydroxy-6-hydroxymethyl-7,8-dihydropteridine diphosphate from 7,8-dihydroneopterin triphosphate: step 4/4.</text>
</comment>
<dbReference type="RefSeq" id="WP_274689495.1">
    <property type="nucleotide sequence ID" value="NZ_JAPMOU010000017.1"/>
</dbReference>
<keyword evidence="9" id="KW-0289">Folate biosynthesis</keyword>
<name>A0ABT5U9V0_9GAMM</name>
<keyword evidence="8" id="KW-0067">ATP-binding</keyword>
<sequence>MNKNSDYSRCYLGLGSNLSSPIQQLIEAVSATGKLPNTTLVAVSPVYQSDPVGPEGQPDYINAVVAIDTQLAPLELLDHTQTIEFEQGRVRDIRWGPRTLDIDLLLYGEEVISSDRLTVPHYQLTVRNFVLLPLQDIAPNLQLPTGESVKELAANCSKTGISLLEGVTLTR</sequence>
<comment type="similarity">
    <text evidence="2">Belongs to the HPPK family.</text>
</comment>
<dbReference type="PANTHER" id="PTHR43071:SF1">
    <property type="entry name" value="2-AMINO-4-HYDROXY-6-HYDROXYMETHYLDIHYDROPTERIDINE PYROPHOSPHOKINASE"/>
    <property type="match status" value="1"/>
</dbReference>
<keyword evidence="15" id="KW-1185">Reference proteome</keyword>
<protein>
    <recommendedName>
        <fullName evidence="4">2-amino-4-hydroxy-6-hydroxymethyldihydropteridine pyrophosphokinase</fullName>
        <ecNumber evidence="3">2.7.6.3</ecNumber>
    </recommendedName>
    <alternativeName>
        <fullName evidence="11">6-hydroxymethyl-7,8-dihydropterin pyrophosphokinase</fullName>
    </alternativeName>
    <alternativeName>
        <fullName evidence="12">7,8-dihydro-6-hydroxymethylpterin-pyrophosphokinase</fullName>
    </alternativeName>
</protein>
<evidence type="ECO:0000256" key="8">
    <source>
        <dbReference type="ARBA" id="ARBA00022840"/>
    </source>
</evidence>
<feature type="domain" description="7,8-dihydro-6-hydroxymethylpterin-pyrophosphokinase" evidence="13">
    <location>
        <begin position="94"/>
        <end position="105"/>
    </location>
</feature>
<dbReference type="CDD" id="cd00483">
    <property type="entry name" value="HPPK"/>
    <property type="match status" value="1"/>
</dbReference>
<evidence type="ECO:0000256" key="2">
    <source>
        <dbReference type="ARBA" id="ARBA00005810"/>
    </source>
</evidence>
<dbReference type="EMBL" id="JAPMOU010000017">
    <property type="protein sequence ID" value="MDE1463151.1"/>
    <property type="molecule type" value="Genomic_DNA"/>
</dbReference>
<evidence type="ECO:0000256" key="7">
    <source>
        <dbReference type="ARBA" id="ARBA00022777"/>
    </source>
</evidence>
<evidence type="ECO:0000256" key="12">
    <source>
        <dbReference type="ARBA" id="ARBA00033413"/>
    </source>
</evidence>
<gene>
    <name evidence="14" type="primary">folK</name>
    <name evidence="14" type="ORF">ORQ98_14375</name>
</gene>
<reference evidence="14 15" key="1">
    <citation type="submission" date="2022-11" db="EMBL/GenBank/DDBJ databases">
        <title>Spartinivicinus poritis sp. nov., isolated from scleractinian coral Porites lutea.</title>
        <authorList>
            <person name="Zhang G."/>
            <person name="Cai L."/>
            <person name="Wei Q."/>
        </authorList>
    </citation>
    <scope>NUCLEOTIDE SEQUENCE [LARGE SCALE GENOMIC DNA]</scope>
    <source>
        <strain evidence="14 15">A2-2</strain>
    </source>
</reference>
<dbReference type="GO" id="GO:0003848">
    <property type="term" value="F:2-amino-4-hydroxy-6-hydroxymethyldihydropteridine diphosphokinase activity"/>
    <property type="evidence" value="ECO:0007669"/>
    <property type="project" value="UniProtKB-EC"/>
</dbReference>
<dbReference type="Proteomes" id="UP001528823">
    <property type="component" value="Unassembled WGS sequence"/>
</dbReference>
<dbReference type="InterPro" id="IPR035907">
    <property type="entry name" value="Hppk_sf"/>
</dbReference>
<dbReference type="SUPFAM" id="SSF55083">
    <property type="entry name" value="6-hydroxymethyl-7,8-dihydropterin pyrophosphokinase, HPPK"/>
    <property type="match status" value="1"/>
</dbReference>
<accession>A0ABT5U9V0</accession>
<evidence type="ECO:0000256" key="5">
    <source>
        <dbReference type="ARBA" id="ARBA00022679"/>
    </source>
</evidence>
<evidence type="ECO:0000256" key="3">
    <source>
        <dbReference type="ARBA" id="ARBA00013253"/>
    </source>
</evidence>
<dbReference type="EC" id="2.7.6.3" evidence="3"/>
<comment type="function">
    <text evidence="10">Catalyzes the transfer of pyrophosphate from adenosine triphosphate (ATP) to 6-hydroxymethyl-7,8-dihydropterin, an enzymatic step in folate biosynthesis pathway.</text>
</comment>
<keyword evidence="5 14" id="KW-0808">Transferase</keyword>
<evidence type="ECO:0000256" key="4">
    <source>
        <dbReference type="ARBA" id="ARBA00016218"/>
    </source>
</evidence>
<dbReference type="Pfam" id="PF01288">
    <property type="entry name" value="HPPK"/>
    <property type="match status" value="1"/>
</dbReference>
<evidence type="ECO:0000256" key="10">
    <source>
        <dbReference type="ARBA" id="ARBA00029409"/>
    </source>
</evidence>
<dbReference type="PROSITE" id="PS00794">
    <property type="entry name" value="HPPK"/>
    <property type="match status" value="1"/>
</dbReference>
<organism evidence="14 15">
    <name type="scientific">Spartinivicinus poritis</name>
    <dbReference type="NCBI Taxonomy" id="2994640"/>
    <lineage>
        <taxon>Bacteria</taxon>
        <taxon>Pseudomonadati</taxon>
        <taxon>Pseudomonadota</taxon>
        <taxon>Gammaproteobacteria</taxon>
        <taxon>Oceanospirillales</taxon>
        <taxon>Zooshikellaceae</taxon>
        <taxon>Spartinivicinus</taxon>
    </lineage>
</organism>
<evidence type="ECO:0000256" key="1">
    <source>
        <dbReference type="ARBA" id="ARBA00005051"/>
    </source>
</evidence>
<evidence type="ECO:0000256" key="11">
    <source>
        <dbReference type="ARBA" id="ARBA00029766"/>
    </source>
</evidence>
<evidence type="ECO:0000256" key="9">
    <source>
        <dbReference type="ARBA" id="ARBA00022909"/>
    </source>
</evidence>
<dbReference type="Gene3D" id="3.30.70.560">
    <property type="entry name" value="7,8-Dihydro-6-hydroxymethylpterin-pyrophosphokinase HPPK"/>
    <property type="match status" value="1"/>
</dbReference>
<keyword evidence="7" id="KW-0418">Kinase</keyword>
<proteinExistence type="inferred from homology"/>
<evidence type="ECO:0000259" key="13">
    <source>
        <dbReference type="PROSITE" id="PS00794"/>
    </source>
</evidence>
<evidence type="ECO:0000313" key="15">
    <source>
        <dbReference type="Proteomes" id="UP001528823"/>
    </source>
</evidence>
<dbReference type="PANTHER" id="PTHR43071">
    <property type="entry name" value="2-AMINO-4-HYDROXY-6-HYDROXYMETHYLDIHYDROPTERIDINE PYROPHOSPHOKINASE"/>
    <property type="match status" value="1"/>
</dbReference>
<evidence type="ECO:0000256" key="6">
    <source>
        <dbReference type="ARBA" id="ARBA00022741"/>
    </source>
</evidence>
<dbReference type="InterPro" id="IPR000550">
    <property type="entry name" value="Hppk"/>
</dbReference>
<keyword evidence="6" id="KW-0547">Nucleotide-binding</keyword>